<dbReference type="Pfam" id="PF04213">
    <property type="entry name" value="HtaA"/>
    <property type="match status" value="1"/>
</dbReference>
<gene>
    <name evidence="2" type="ORF">KSW38_19525</name>
</gene>
<dbReference type="InterPro" id="IPR007331">
    <property type="entry name" value="Htaa"/>
</dbReference>
<keyword evidence="3" id="KW-1185">Reference proteome</keyword>
<evidence type="ECO:0000259" key="1">
    <source>
        <dbReference type="Pfam" id="PF04213"/>
    </source>
</evidence>
<accession>A0ABS6IDN5</accession>
<organism evidence="2 3">
    <name type="scientific">Paenarthrobacter aromaticivorans</name>
    <dbReference type="NCBI Taxonomy" id="2849150"/>
    <lineage>
        <taxon>Bacteria</taxon>
        <taxon>Bacillati</taxon>
        <taxon>Actinomycetota</taxon>
        <taxon>Actinomycetes</taxon>
        <taxon>Micrococcales</taxon>
        <taxon>Micrococcaceae</taxon>
        <taxon>Paenarthrobacter</taxon>
    </lineage>
</organism>
<reference evidence="2 3" key="1">
    <citation type="submission" date="2021-06" db="EMBL/GenBank/DDBJ databases">
        <authorList>
            <person name="Jeong J.W."/>
        </authorList>
    </citation>
    <scope>NUCLEOTIDE SEQUENCE [LARGE SCALE GENOMIC DNA]</scope>
    <source>
        <strain evidence="2 3">MMS21-TAE1-1</strain>
    </source>
</reference>
<feature type="domain" description="Htaa" evidence="1">
    <location>
        <begin position="9"/>
        <end position="104"/>
    </location>
</feature>
<proteinExistence type="predicted"/>
<evidence type="ECO:0000313" key="2">
    <source>
        <dbReference type="EMBL" id="MBU8868489.1"/>
    </source>
</evidence>
<dbReference type="Proteomes" id="UP000824166">
    <property type="component" value="Unassembled WGS sequence"/>
</dbReference>
<dbReference type="RefSeq" id="WP_216926612.1">
    <property type="nucleotide sequence ID" value="NZ_JAHOPC010000015.1"/>
</dbReference>
<evidence type="ECO:0000313" key="3">
    <source>
        <dbReference type="Proteomes" id="UP000824166"/>
    </source>
</evidence>
<comment type="caution">
    <text evidence="2">The sequence shown here is derived from an EMBL/GenBank/DDBJ whole genome shotgun (WGS) entry which is preliminary data.</text>
</comment>
<dbReference type="EMBL" id="JAHOPC010000015">
    <property type="protein sequence ID" value="MBU8868489.1"/>
    <property type="molecule type" value="Genomic_DNA"/>
</dbReference>
<sequence>MMTPQDVARLHWGIDPHFLAYVGSLPDGMIEAREPAEQRDHDFLFPEVGTQPGRIQFAGAIRFFGHGGLLEVLLQDPAIESDKNGSILTVTGPSGRAAMLNLRTTDSERGTLFESTLRGEAVQWFGGVYLPGRPFGQVRICRRQSG</sequence>
<name>A0ABS6IDN5_9MICC</name>
<protein>
    <submittedName>
        <fullName evidence="2">HtaA domain-containing protein</fullName>
    </submittedName>
</protein>